<name>A0A6A4GPB7_9AGAR</name>
<evidence type="ECO:0000313" key="3">
    <source>
        <dbReference type="Proteomes" id="UP000799118"/>
    </source>
</evidence>
<proteinExistence type="predicted"/>
<keyword evidence="3" id="KW-1185">Reference proteome</keyword>
<feature type="region of interest" description="Disordered" evidence="1">
    <location>
        <begin position="132"/>
        <end position="159"/>
    </location>
</feature>
<dbReference type="OrthoDB" id="2686745at2759"/>
<reference evidence="2" key="1">
    <citation type="journal article" date="2019" name="Environ. Microbiol.">
        <title>Fungal ecological strategies reflected in gene transcription - a case study of two litter decomposers.</title>
        <authorList>
            <person name="Barbi F."/>
            <person name="Kohler A."/>
            <person name="Barry K."/>
            <person name="Baskaran P."/>
            <person name="Daum C."/>
            <person name="Fauchery L."/>
            <person name="Ihrmark K."/>
            <person name="Kuo A."/>
            <person name="LaButti K."/>
            <person name="Lipzen A."/>
            <person name="Morin E."/>
            <person name="Grigoriev I.V."/>
            <person name="Henrissat B."/>
            <person name="Lindahl B."/>
            <person name="Martin F."/>
        </authorList>
    </citation>
    <scope>NUCLEOTIDE SEQUENCE</scope>
    <source>
        <strain evidence="2">JB14</strain>
    </source>
</reference>
<feature type="compositionally biased region" description="Polar residues" evidence="1">
    <location>
        <begin position="28"/>
        <end position="38"/>
    </location>
</feature>
<dbReference type="AlphaFoldDB" id="A0A6A4GPB7"/>
<dbReference type="EMBL" id="ML769829">
    <property type="protein sequence ID" value="KAE9387024.1"/>
    <property type="molecule type" value="Genomic_DNA"/>
</dbReference>
<feature type="region of interest" description="Disordered" evidence="1">
    <location>
        <begin position="85"/>
        <end position="105"/>
    </location>
</feature>
<evidence type="ECO:0000256" key="1">
    <source>
        <dbReference type="SAM" id="MobiDB-lite"/>
    </source>
</evidence>
<evidence type="ECO:0000313" key="2">
    <source>
        <dbReference type="EMBL" id="KAE9387024.1"/>
    </source>
</evidence>
<dbReference type="Proteomes" id="UP000799118">
    <property type="component" value="Unassembled WGS sequence"/>
</dbReference>
<gene>
    <name evidence="2" type="ORF">BT96DRAFT_1005527</name>
</gene>
<accession>A0A6A4GPB7</accession>
<feature type="region of interest" description="Disordered" evidence="1">
    <location>
        <begin position="24"/>
        <end position="43"/>
    </location>
</feature>
<protein>
    <submittedName>
        <fullName evidence="2">Uncharacterized protein</fullName>
    </submittedName>
</protein>
<sequence length="267" mass="29775">MPFIEPIDLYVEAHPLPSSTCDVHEQTFPASSGPSRTPRSPEEQVHTQCLLIKLCVVTELDPAPPHPTPTPLSLLMMLSSRSIRTLRPEEESDDSVTKTPRASTSHSRLFATLDIPLLLMAVLVGLTKPTQPAHKEVRFSEPKPQQSRGAPVIDDDDDLIPKPAGEVGHPGRGGYNLANVLKWSNTQYRSGHVDDHLECEKPMKNQSLSQVKKVREATLTKYPTLAEYKDLWVIDDFVRNRLKSRKAALRLQKLEKIAREAEQAEGG</sequence>
<organism evidence="2 3">
    <name type="scientific">Gymnopus androsaceus JB14</name>
    <dbReference type="NCBI Taxonomy" id="1447944"/>
    <lineage>
        <taxon>Eukaryota</taxon>
        <taxon>Fungi</taxon>
        <taxon>Dikarya</taxon>
        <taxon>Basidiomycota</taxon>
        <taxon>Agaricomycotina</taxon>
        <taxon>Agaricomycetes</taxon>
        <taxon>Agaricomycetidae</taxon>
        <taxon>Agaricales</taxon>
        <taxon>Marasmiineae</taxon>
        <taxon>Omphalotaceae</taxon>
        <taxon>Gymnopus</taxon>
    </lineage>
</organism>